<evidence type="ECO:0000313" key="8">
    <source>
        <dbReference type="Proteomes" id="UP000188268"/>
    </source>
</evidence>
<dbReference type="Gramene" id="OMO67539">
    <property type="protein sequence ID" value="OMO67539"/>
    <property type="gene ID" value="CCACVL1_20458"/>
</dbReference>
<evidence type="ECO:0000256" key="5">
    <source>
        <dbReference type="ARBA" id="ARBA00023136"/>
    </source>
</evidence>
<dbReference type="Pfam" id="PF00854">
    <property type="entry name" value="PTR2"/>
    <property type="match status" value="1"/>
</dbReference>
<gene>
    <name evidence="7" type="ORF">CCACVL1_20458</name>
</gene>
<name>A0A1R3HB22_COCAP</name>
<feature type="transmembrane region" description="Helical" evidence="6">
    <location>
        <begin position="103"/>
        <end position="128"/>
    </location>
</feature>
<dbReference type="Proteomes" id="UP000188268">
    <property type="component" value="Unassembled WGS sequence"/>
</dbReference>
<evidence type="ECO:0000313" key="7">
    <source>
        <dbReference type="EMBL" id="OMO67539.1"/>
    </source>
</evidence>
<comment type="caution">
    <text evidence="7">The sequence shown here is derived from an EMBL/GenBank/DDBJ whole genome shotgun (WGS) entry which is preliminary data.</text>
</comment>
<keyword evidence="3 6" id="KW-0812">Transmembrane</keyword>
<keyword evidence="8" id="KW-1185">Reference proteome</keyword>
<accession>A0A1R3HB22</accession>
<feature type="transmembrane region" description="Helical" evidence="6">
    <location>
        <begin position="535"/>
        <end position="556"/>
    </location>
</feature>
<feature type="transmembrane region" description="Helical" evidence="6">
    <location>
        <begin position="379"/>
        <end position="399"/>
    </location>
</feature>
<dbReference type="AlphaFoldDB" id="A0A1R3HB22"/>
<comment type="similarity">
    <text evidence="2">Belongs to the major facilitator superfamily. Proton-dependent oligopeptide transporter (POT/PTR) (TC 2.A.17) family.</text>
</comment>
<evidence type="ECO:0000256" key="2">
    <source>
        <dbReference type="ARBA" id="ARBA00005982"/>
    </source>
</evidence>
<sequence length="695" mass="76855">MSSMEWQQQAGTGSVSAGVLEVQMLSNSARKRGGWVTFIFVSGAVMGLTLAGWGWLTNLIVYLIEEFNVNSIDATQISNIVNGSTNLIPIIGAVIADSFLGSFHVVSISSVSSLLGIVILTLTASIGSLRPQKCTETGSSFCSGPSKLQYAVLYMGIALASVGQGVVRFTLGTLGANQFDTFKDREIYINWFFFIFYLACVISSFVIVYVQDSISWGLGFGICVAANFLGLIIFLMGYRFYRLDKPQGNPYSNLVRVIVAAIRKRNVSVSSESKDYYHGNHHGTNSLVAATPDKSFDKSLRFLNRAAMITEGDINMDGSIAKPWRICTVQQVEDLKTLIRIIPVSSSTVILATPIVLQGSLTVLQALAMDRHIGPSFKIPPGSLPVVVLISTAMFIPVLDRFLFPTWHKLTGQTVRPFQRIGIGHVLNTLSMAISALVESKRLKIAHEDQQEQMLALWLLPQLIVVGIGEAFHFPGNVLFYYQEAPVSLKSTGSAMLSILVGIAFYLSTVVVDLIRNVTGWLPEDINHGRLDNVYWIFVVLGLLNFGYFLVCAKLYKFLNRAELKTEGDTHSDGSIARPWKLCSLQQVEDLKTVIRLFPIYNPIKHNSHSSPSNGLSPWLQLQTPCCINCSCNPNMASSFFVALFDRFLFPAWQTFFGRFATNRNRPRHQCAKYVSALVEAKRLKIAHAEHKSQS</sequence>
<dbReference type="GO" id="GO:0022857">
    <property type="term" value="F:transmembrane transporter activity"/>
    <property type="evidence" value="ECO:0007669"/>
    <property type="project" value="InterPro"/>
</dbReference>
<feature type="transmembrane region" description="Helical" evidence="6">
    <location>
        <begin position="494"/>
        <end position="515"/>
    </location>
</feature>
<keyword evidence="5 6" id="KW-0472">Membrane</keyword>
<reference evidence="7 8" key="1">
    <citation type="submission" date="2013-09" db="EMBL/GenBank/DDBJ databases">
        <title>Corchorus capsularis genome sequencing.</title>
        <authorList>
            <person name="Alam M."/>
            <person name="Haque M.S."/>
            <person name="Islam M.S."/>
            <person name="Emdad E.M."/>
            <person name="Islam M.M."/>
            <person name="Ahmed B."/>
            <person name="Halim A."/>
            <person name="Hossen Q.M.M."/>
            <person name="Hossain M.Z."/>
            <person name="Ahmed R."/>
            <person name="Khan M.M."/>
            <person name="Islam R."/>
            <person name="Rashid M.M."/>
            <person name="Khan S.A."/>
            <person name="Rahman M.S."/>
            <person name="Alam M."/>
        </authorList>
    </citation>
    <scope>NUCLEOTIDE SEQUENCE [LARGE SCALE GENOMIC DNA]</scope>
    <source>
        <strain evidence="8">cv. CVL-1</strain>
        <tissue evidence="7">Whole seedling</tissue>
    </source>
</reference>
<dbReference type="OrthoDB" id="8904098at2759"/>
<dbReference type="InterPro" id="IPR036259">
    <property type="entry name" value="MFS_trans_sf"/>
</dbReference>
<proteinExistence type="inferred from homology"/>
<feature type="transmembrane region" description="Helical" evidence="6">
    <location>
        <begin position="216"/>
        <end position="238"/>
    </location>
</feature>
<evidence type="ECO:0000256" key="4">
    <source>
        <dbReference type="ARBA" id="ARBA00022989"/>
    </source>
</evidence>
<dbReference type="PANTHER" id="PTHR11654">
    <property type="entry name" value="OLIGOPEPTIDE TRANSPORTER-RELATED"/>
    <property type="match status" value="1"/>
</dbReference>
<evidence type="ECO:0000256" key="1">
    <source>
        <dbReference type="ARBA" id="ARBA00004141"/>
    </source>
</evidence>
<feature type="transmembrane region" description="Helical" evidence="6">
    <location>
        <begin position="148"/>
        <end position="167"/>
    </location>
</feature>
<organism evidence="7 8">
    <name type="scientific">Corchorus capsularis</name>
    <name type="common">Jute</name>
    <dbReference type="NCBI Taxonomy" id="210143"/>
    <lineage>
        <taxon>Eukaryota</taxon>
        <taxon>Viridiplantae</taxon>
        <taxon>Streptophyta</taxon>
        <taxon>Embryophyta</taxon>
        <taxon>Tracheophyta</taxon>
        <taxon>Spermatophyta</taxon>
        <taxon>Magnoliopsida</taxon>
        <taxon>eudicotyledons</taxon>
        <taxon>Gunneridae</taxon>
        <taxon>Pentapetalae</taxon>
        <taxon>rosids</taxon>
        <taxon>malvids</taxon>
        <taxon>Malvales</taxon>
        <taxon>Malvaceae</taxon>
        <taxon>Grewioideae</taxon>
        <taxon>Apeibeae</taxon>
        <taxon>Corchorus</taxon>
    </lineage>
</organism>
<evidence type="ECO:0000256" key="6">
    <source>
        <dbReference type="SAM" id="Phobius"/>
    </source>
</evidence>
<keyword evidence="4 6" id="KW-1133">Transmembrane helix</keyword>
<evidence type="ECO:0000256" key="3">
    <source>
        <dbReference type="ARBA" id="ARBA00022692"/>
    </source>
</evidence>
<dbReference type="GO" id="GO:0016020">
    <property type="term" value="C:membrane"/>
    <property type="evidence" value="ECO:0007669"/>
    <property type="project" value="UniProtKB-SubCell"/>
</dbReference>
<dbReference type="EMBL" id="AWWV01012396">
    <property type="protein sequence ID" value="OMO67539.1"/>
    <property type="molecule type" value="Genomic_DNA"/>
</dbReference>
<dbReference type="CDD" id="cd17416">
    <property type="entry name" value="MFS_NPF1_2"/>
    <property type="match status" value="1"/>
</dbReference>
<dbReference type="Gene3D" id="1.20.1250.20">
    <property type="entry name" value="MFS general substrate transporter like domains"/>
    <property type="match status" value="1"/>
</dbReference>
<comment type="subcellular location">
    <subcellularLocation>
        <location evidence="1">Membrane</location>
        <topology evidence="1">Multi-pass membrane protein</topology>
    </subcellularLocation>
</comment>
<dbReference type="SUPFAM" id="SSF103473">
    <property type="entry name" value="MFS general substrate transporter"/>
    <property type="match status" value="1"/>
</dbReference>
<feature type="transmembrane region" description="Helical" evidence="6">
    <location>
        <begin position="34"/>
        <end position="56"/>
    </location>
</feature>
<dbReference type="OMA" id="QVVIMIS"/>
<dbReference type="InterPro" id="IPR000109">
    <property type="entry name" value="POT_fam"/>
</dbReference>
<feature type="transmembrane region" description="Helical" evidence="6">
    <location>
        <begin position="458"/>
        <end position="482"/>
    </location>
</feature>
<feature type="transmembrane region" description="Helical" evidence="6">
    <location>
        <begin position="188"/>
        <end position="210"/>
    </location>
</feature>
<feature type="transmembrane region" description="Helical" evidence="6">
    <location>
        <begin position="420"/>
        <end position="438"/>
    </location>
</feature>
<protein>
    <submittedName>
        <fullName evidence="7">Proton-dependent oligopeptide transporter family</fullName>
    </submittedName>
</protein>